<evidence type="ECO:0000256" key="1">
    <source>
        <dbReference type="ARBA" id="ARBA00022737"/>
    </source>
</evidence>
<keyword evidence="1" id="KW-0677">Repeat</keyword>
<name>A0A495V3G3_9GAMM</name>
<accession>A0A495V3G3</accession>
<dbReference type="OrthoDB" id="9780942at2"/>
<feature type="domain" description="ABC transporter" evidence="4">
    <location>
        <begin position="6"/>
        <end position="199"/>
    </location>
</feature>
<dbReference type="EMBL" id="RBXL01000001">
    <property type="protein sequence ID" value="RKT43105.1"/>
    <property type="molecule type" value="Genomic_DNA"/>
</dbReference>
<dbReference type="SMART" id="SM00382">
    <property type="entry name" value="AAA"/>
    <property type="match status" value="1"/>
</dbReference>
<proteinExistence type="predicted"/>
<dbReference type="RefSeq" id="WP_120795723.1">
    <property type="nucleotide sequence ID" value="NZ_RBXL01000001.1"/>
</dbReference>
<dbReference type="Proteomes" id="UP000274556">
    <property type="component" value="Unassembled WGS sequence"/>
</dbReference>
<dbReference type="PROSITE" id="PS50893">
    <property type="entry name" value="ABC_TRANSPORTER_2"/>
    <property type="match status" value="1"/>
</dbReference>
<dbReference type="InterPro" id="IPR050611">
    <property type="entry name" value="ABCF"/>
</dbReference>
<reference evidence="5 6" key="1">
    <citation type="submission" date="2018-10" db="EMBL/GenBank/DDBJ databases">
        <title>Genomic Encyclopedia of Archaeal and Bacterial Type Strains, Phase II (KMG-II): from individual species to whole genera.</title>
        <authorList>
            <person name="Goeker M."/>
        </authorList>
    </citation>
    <scope>NUCLEOTIDE SEQUENCE [LARGE SCALE GENOMIC DNA]</scope>
    <source>
        <strain evidence="5 6">DSM 235</strain>
    </source>
</reference>
<dbReference type="SUPFAM" id="SSF52540">
    <property type="entry name" value="P-loop containing nucleoside triphosphate hydrolases"/>
    <property type="match status" value="1"/>
</dbReference>
<evidence type="ECO:0000313" key="5">
    <source>
        <dbReference type="EMBL" id="RKT43105.1"/>
    </source>
</evidence>
<keyword evidence="3 5" id="KW-0067">ATP-binding</keyword>
<evidence type="ECO:0000256" key="2">
    <source>
        <dbReference type="ARBA" id="ARBA00022741"/>
    </source>
</evidence>
<dbReference type="PANTHER" id="PTHR19211">
    <property type="entry name" value="ATP-BINDING TRANSPORT PROTEIN-RELATED"/>
    <property type="match status" value="1"/>
</dbReference>
<dbReference type="PANTHER" id="PTHR19211:SF14">
    <property type="entry name" value="ATP-BINDING CASSETTE SUB-FAMILY F MEMBER 1"/>
    <property type="match status" value="1"/>
</dbReference>
<dbReference type="Gene3D" id="3.40.50.300">
    <property type="entry name" value="P-loop containing nucleotide triphosphate hydrolases"/>
    <property type="match status" value="1"/>
</dbReference>
<keyword evidence="2" id="KW-0547">Nucleotide-binding</keyword>
<dbReference type="Pfam" id="PF00005">
    <property type="entry name" value="ABC_tran"/>
    <property type="match status" value="1"/>
</dbReference>
<keyword evidence="6" id="KW-1185">Reference proteome</keyword>
<evidence type="ECO:0000259" key="4">
    <source>
        <dbReference type="PROSITE" id="PS50893"/>
    </source>
</evidence>
<evidence type="ECO:0000256" key="3">
    <source>
        <dbReference type="ARBA" id="ARBA00022840"/>
    </source>
</evidence>
<dbReference type="InterPro" id="IPR003593">
    <property type="entry name" value="AAA+_ATPase"/>
</dbReference>
<dbReference type="AlphaFoldDB" id="A0A495V3G3"/>
<organism evidence="5 6">
    <name type="scientific">Thiocapsa rosea</name>
    <dbReference type="NCBI Taxonomy" id="69360"/>
    <lineage>
        <taxon>Bacteria</taxon>
        <taxon>Pseudomonadati</taxon>
        <taxon>Pseudomonadota</taxon>
        <taxon>Gammaproteobacteria</taxon>
        <taxon>Chromatiales</taxon>
        <taxon>Chromatiaceae</taxon>
        <taxon>Thiocapsa</taxon>
    </lineage>
</organism>
<gene>
    <name evidence="5" type="ORF">BDD21_0415</name>
</gene>
<dbReference type="InterPro" id="IPR003439">
    <property type="entry name" value="ABC_transporter-like_ATP-bd"/>
</dbReference>
<comment type="caution">
    <text evidence="5">The sequence shown here is derived from an EMBL/GenBank/DDBJ whole genome shotgun (WGS) entry which is preliminary data.</text>
</comment>
<protein>
    <submittedName>
        <fullName evidence="5">Zinc transport system ATP-binding protein</fullName>
    </submittedName>
</protein>
<dbReference type="GO" id="GO:0016887">
    <property type="term" value="F:ATP hydrolysis activity"/>
    <property type="evidence" value="ECO:0007669"/>
    <property type="project" value="InterPro"/>
</dbReference>
<sequence>MSGPLLRVEGLVAGYGRPVVGPVSLDVAPGDVVGLWGPNGCGKSTLLNAIADRADLLAGRILRMPGLVIAYQAQQPVRLPSMPVTGRELLRCADASLHDMPLAIDAVLRQRIDRLSGGQYQLLCVWAAIAGRADLILLDEPTNNLDPTREALLIEMLTPSRLARRDASGAQPRPDRGVLVVSHERRFLEDACSRMIEIP</sequence>
<dbReference type="InterPro" id="IPR027417">
    <property type="entry name" value="P-loop_NTPase"/>
</dbReference>
<evidence type="ECO:0000313" key="6">
    <source>
        <dbReference type="Proteomes" id="UP000274556"/>
    </source>
</evidence>
<dbReference type="GO" id="GO:0005524">
    <property type="term" value="F:ATP binding"/>
    <property type="evidence" value="ECO:0007669"/>
    <property type="project" value="UniProtKB-KW"/>
</dbReference>